<dbReference type="AlphaFoldDB" id="A0A177KPY4"/>
<comment type="caution">
    <text evidence="2">The sequence shown here is derived from an EMBL/GenBank/DDBJ whole genome shotgun (WGS) entry which is preliminary data.</text>
</comment>
<reference evidence="2 3" key="1">
    <citation type="submission" date="2016-01" db="EMBL/GenBank/DDBJ databases">
        <title>Investigation of taxonomic status of Bacillus aminovorans.</title>
        <authorList>
            <person name="Verma A."/>
            <person name="Pal Y."/>
            <person name="Krishnamurthi S."/>
        </authorList>
    </citation>
    <scope>NUCLEOTIDE SEQUENCE [LARGE SCALE GENOMIC DNA]</scope>
    <source>
        <strain evidence="2 3">DSM 4337</strain>
    </source>
</reference>
<feature type="domain" description="AAA" evidence="1">
    <location>
        <begin position="4"/>
        <end position="177"/>
    </location>
</feature>
<evidence type="ECO:0000313" key="3">
    <source>
        <dbReference type="Proteomes" id="UP000077271"/>
    </source>
</evidence>
<dbReference type="Proteomes" id="UP000077271">
    <property type="component" value="Unassembled WGS sequence"/>
</dbReference>
<dbReference type="PANTHER" id="PTHR13696">
    <property type="entry name" value="P-LOOP CONTAINING NUCLEOSIDE TRIPHOSPHATE HYDROLASE"/>
    <property type="match status" value="1"/>
</dbReference>
<dbReference type="Gene3D" id="3.40.50.300">
    <property type="entry name" value="P-loop containing nucleotide triphosphate hydrolases"/>
    <property type="match status" value="1"/>
</dbReference>
<proteinExistence type="predicted"/>
<sequence length="255" mass="28401">MAILISFGLQKGGVGKTTTTAITAFILSKTKRVLAVDLDGQGNLTRMLTGKRKSSFEKTIYDVLKAVNTDNCITVVTDTLHVIAANDDASKIPGLVASSKEKQRLHLLKLSLESIQNEYDYILIDLPPALAEQTLLGLTASDYTVTMLQTDPFAFHALDDYLETCQLVKEAYNPKLKLAGILSVLLNSRASLDQSILRKVRDDYEELVFSSVVKRQARIKEFTITGISDRTKTDRKVLTEYTHFVEELIERVEKG</sequence>
<dbReference type="InterPro" id="IPR025669">
    <property type="entry name" value="AAA_dom"/>
</dbReference>
<accession>A0A177KPY4</accession>
<dbReference type="InterPro" id="IPR027417">
    <property type="entry name" value="P-loop_NTPase"/>
</dbReference>
<dbReference type="Pfam" id="PF13614">
    <property type="entry name" value="AAA_31"/>
    <property type="match status" value="1"/>
</dbReference>
<dbReference type="SUPFAM" id="SSF52540">
    <property type="entry name" value="P-loop containing nucleoside triphosphate hydrolases"/>
    <property type="match status" value="1"/>
</dbReference>
<dbReference type="PANTHER" id="PTHR13696:SF52">
    <property type="entry name" value="PARA FAMILY PROTEIN CT_582"/>
    <property type="match status" value="1"/>
</dbReference>
<dbReference type="InterPro" id="IPR050678">
    <property type="entry name" value="DNA_Partitioning_ATPase"/>
</dbReference>
<protein>
    <recommendedName>
        <fullName evidence="1">AAA domain-containing protein</fullName>
    </recommendedName>
</protein>
<gene>
    <name evidence="2" type="ORF">AWH48_20080</name>
</gene>
<evidence type="ECO:0000259" key="1">
    <source>
        <dbReference type="Pfam" id="PF13614"/>
    </source>
</evidence>
<name>A0A177KPY4_9BACI</name>
<organism evidence="2 3">
    <name type="scientific">Domibacillus aminovorans</name>
    <dbReference type="NCBI Taxonomy" id="29332"/>
    <lineage>
        <taxon>Bacteria</taxon>
        <taxon>Bacillati</taxon>
        <taxon>Bacillota</taxon>
        <taxon>Bacilli</taxon>
        <taxon>Bacillales</taxon>
        <taxon>Bacillaceae</taxon>
        <taxon>Domibacillus</taxon>
    </lineage>
</organism>
<dbReference type="RefSeq" id="WP_063975021.1">
    <property type="nucleotide sequence ID" value="NZ_LQWZ01000024.1"/>
</dbReference>
<evidence type="ECO:0000313" key="2">
    <source>
        <dbReference type="EMBL" id="OAH55412.1"/>
    </source>
</evidence>
<dbReference type="OrthoDB" id="9815116at2"/>
<dbReference type="EMBL" id="LQWZ01000024">
    <property type="protein sequence ID" value="OAH55412.1"/>
    <property type="molecule type" value="Genomic_DNA"/>
</dbReference>
<dbReference type="CDD" id="cd02042">
    <property type="entry name" value="ParAB_family"/>
    <property type="match status" value="1"/>
</dbReference>